<dbReference type="PROSITE" id="PS50801">
    <property type="entry name" value="STAS"/>
    <property type="match status" value="1"/>
</dbReference>
<dbReference type="Proteomes" id="UP000593998">
    <property type="component" value="Chromosome"/>
</dbReference>
<dbReference type="PANTHER" id="PTHR33495:SF2">
    <property type="entry name" value="ANTI-SIGMA FACTOR ANTAGONIST TM_1081-RELATED"/>
    <property type="match status" value="1"/>
</dbReference>
<reference evidence="4 6" key="1">
    <citation type="submission" date="2015-11" db="EMBL/GenBank/DDBJ databases">
        <authorList>
            <person name="Zhang Y."/>
            <person name="Guo Z."/>
        </authorList>
    </citation>
    <scope>NUCLEOTIDE SEQUENCE [LARGE SCALE GENOMIC DNA]</scope>
    <source>
        <strain evidence="4 6">YFY001</strain>
    </source>
</reference>
<dbReference type="KEGG" id="jte:ASJ30_12980"/>
<organism evidence="4 6">
    <name type="scientific">Janibacter indicus</name>
    <dbReference type="NCBI Taxonomy" id="857417"/>
    <lineage>
        <taxon>Bacteria</taxon>
        <taxon>Bacillati</taxon>
        <taxon>Actinomycetota</taxon>
        <taxon>Actinomycetes</taxon>
        <taxon>Micrococcales</taxon>
        <taxon>Intrasporangiaceae</taxon>
        <taxon>Janibacter</taxon>
    </lineage>
</organism>
<dbReference type="Proteomes" id="UP000182938">
    <property type="component" value="Chromosome"/>
</dbReference>
<dbReference type="InterPro" id="IPR002645">
    <property type="entry name" value="STAS_dom"/>
</dbReference>
<evidence type="ECO:0000256" key="2">
    <source>
        <dbReference type="RuleBase" id="RU003749"/>
    </source>
</evidence>
<proteinExistence type="inferred from homology"/>
<dbReference type="Gene3D" id="3.30.750.24">
    <property type="entry name" value="STAS domain"/>
    <property type="match status" value="1"/>
</dbReference>
<evidence type="ECO:0000313" key="4">
    <source>
        <dbReference type="EMBL" id="APH02329.1"/>
    </source>
</evidence>
<evidence type="ECO:0000313" key="5">
    <source>
        <dbReference type="EMBL" id="QOK22276.1"/>
    </source>
</evidence>
<evidence type="ECO:0000313" key="6">
    <source>
        <dbReference type="Proteomes" id="UP000182938"/>
    </source>
</evidence>
<dbReference type="EMBL" id="CP062789">
    <property type="protein sequence ID" value="QOK22276.1"/>
    <property type="molecule type" value="Genomic_DNA"/>
</dbReference>
<accession>A0A1L3MJ01</accession>
<sequence length="126" mass="13060">MPTTVTTSESGPVHVVHVAGEIDVTSAAILRDALEALIADGRRRLTLDLTEVTFMDSTGLGIVVGRLKRLARHGGTMTVAAAHERVVRVFTITGLDQLLEIHPDLESAVAAAAAASPRSSAAGGQP</sequence>
<dbReference type="AlphaFoldDB" id="A0A1L3MJ01"/>
<gene>
    <name evidence="4" type="ORF">ASJ30_12980</name>
    <name evidence="5" type="ORF">IGS73_14430</name>
</gene>
<evidence type="ECO:0000256" key="1">
    <source>
        <dbReference type="ARBA" id="ARBA00009013"/>
    </source>
</evidence>
<dbReference type="Pfam" id="PF01740">
    <property type="entry name" value="STAS"/>
    <property type="match status" value="1"/>
</dbReference>
<keyword evidence="6" id="KW-1185">Reference proteome</keyword>
<dbReference type="EMBL" id="CP013290">
    <property type="protein sequence ID" value="APH02329.1"/>
    <property type="molecule type" value="Genomic_DNA"/>
</dbReference>
<dbReference type="NCBIfam" id="TIGR00377">
    <property type="entry name" value="ant_ant_sig"/>
    <property type="match status" value="1"/>
</dbReference>
<protein>
    <recommendedName>
        <fullName evidence="2">Anti-sigma factor antagonist</fullName>
    </recommendedName>
</protein>
<feature type="domain" description="STAS" evidence="3">
    <location>
        <begin position="3"/>
        <end position="112"/>
    </location>
</feature>
<dbReference type="InterPro" id="IPR036513">
    <property type="entry name" value="STAS_dom_sf"/>
</dbReference>
<dbReference type="GO" id="GO:0043856">
    <property type="term" value="F:anti-sigma factor antagonist activity"/>
    <property type="evidence" value="ECO:0007669"/>
    <property type="project" value="InterPro"/>
</dbReference>
<dbReference type="InterPro" id="IPR003658">
    <property type="entry name" value="Anti-sigma_ant"/>
</dbReference>
<dbReference type="SUPFAM" id="SSF52091">
    <property type="entry name" value="SpoIIaa-like"/>
    <property type="match status" value="1"/>
</dbReference>
<evidence type="ECO:0000259" key="3">
    <source>
        <dbReference type="PROSITE" id="PS50801"/>
    </source>
</evidence>
<dbReference type="PANTHER" id="PTHR33495">
    <property type="entry name" value="ANTI-SIGMA FACTOR ANTAGONIST TM_1081-RELATED-RELATED"/>
    <property type="match status" value="1"/>
</dbReference>
<dbReference type="CDD" id="cd07043">
    <property type="entry name" value="STAS_anti-anti-sigma_factors"/>
    <property type="match status" value="1"/>
</dbReference>
<evidence type="ECO:0000313" key="7">
    <source>
        <dbReference type="Proteomes" id="UP000593998"/>
    </source>
</evidence>
<reference evidence="5 7" key="2">
    <citation type="submission" date="2020-10" db="EMBL/GenBank/DDBJ databases">
        <title>Janibacter indicus TT2 genome sequence.</title>
        <authorList>
            <person name="Lee K."/>
            <person name="Ganzorig M."/>
        </authorList>
    </citation>
    <scope>NUCLEOTIDE SEQUENCE [LARGE SCALE GENOMIC DNA]</scope>
    <source>
        <strain evidence="5 7">TT2</strain>
    </source>
</reference>
<dbReference type="RefSeq" id="WP_072625482.1">
    <property type="nucleotide sequence ID" value="NZ_CBDRLL010000013.1"/>
</dbReference>
<comment type="similarity">
    <text evidence="1 2">Belongs to the anti-sigma-factor antagonist family.</text>
</comment>
<name>A0A1L3MJ01_9MICO</name>